<dbReference type="SUPFAM" id="SSF56796">
    <property type="entry name" value="Dehydroquinate synthase-like"/>
    <property type="match status" value="1"/>
</dbReference>
<dbReference type="InterPro" id="IPR039697">
    <property type="entry name" value="Alcohol_dehydrogenase_Fe"/>
</dbReference>
<accession>A0A7J3QF71</accession>
<dbReference type="InterPro" id="IPR018211">
    <property type="entry name" value="ADH_Fe_CS"/>
</dbReference>
<organism evidence="6">
    <name type="scientific">Ignisphaera aggregans</name>
    <dbReference type="NCBI Taxonomy" id="334771"/>
    <lineage>
        <taxon>Archaea</taxon>
        <taxon>Thermoproteota</taxon>
        <taxon>Thermoprotei</taxon>
        <taxon>Desulfurococcales</taxon>
        <taxon>Desulfurococcaceae</taxon>
        <taxon>Ignisphaera</taxon>
    </lineage>
</organism>
<dbReference type="InterPro" id="IPR001670">
    <property type="entry name" value="ADH_Fe/GldA"/>
</dbReference>
<dbReference type="AlphaFoldDB" id="A0A7J3QF71"/>
<dbReference type="Gene3D" id="3.40.50.1970">
    <property type="match status" value="1"/>
</dbReference>
<evidence type="ECO:0000259" key="4">
    <source>
        <dbReference type="Pfam" id="PF00465"/>
    </source>
</evidence>
<evidence type="ECO:0000259" key="5">
    <source>
        <dbReference type="Pfam" id="PF25137"/>
    </source>
</evidence>
<dbReference type="Pfam" id="PF00465">
    <property type="entry name" value="Fe-ADH"/>
    <property type="match status" value="1"/>
</dbReference>
<dbReference type="FunFam" id="3.40.50.1970:FF:000003">
    <property type="entry name" value="Alcohol dehydrogenase, iron-containing"/>
    <property type="match status" value="1"/>
</dbReference>
<dbReference type="Pfam" id="PF25137">
    <property type="entry name" value="ADH_Fe_C"/>
    <property type="match status" value="1"/>
</dbReference>
<feature type="domain" description="Fe-containing alcohol dehydrogenase-like C-terminal" evidence="5">
    <location>
        <begin position="191"/>
        <end position="386"/>
    </location>
</feature>
<proteinExistence type="inferred from homology"/>
<gene>
    <name evidence="6" type="ORF">ENV02_03040</name>
</gene>
<dbReference type="PROSITE" id="PS00913">
    <property type="entry name" value="ADH_IRON_1"/>
    <property type="match status" value="1"/>
</dbReference>
<dbReference type="GO" id="GO:0046872">
    <property type="term" value="F:metal ion binding"/>
    <property type="evidence" value="ECO:0007669"/>
    <property type="project" value="InterPro"/>
</dbReference>
<dbReference type="InterPro" id="IPR056798">
    <property type="entry name" value="ADH_Fe_C"/>
</dbReference>
<sequence>MLKIKNFSIRSGRTVNYFGIESIANIESIISNMRRAYIVTSRSAAKISGALNDVKTILDKYKVAYKVYDRVLPNPTKEIVEEVSMNIWRFKADGVIAIGGGSVIDTAKISSVIAECGGVVEDYIADPQRFCGSIPVIAINLTHGTGSEVNRYAVVTIDQPKTKIGLASDYMYPVISVDDPRYLVTLPARQTVYTALDAFYHAVESACSRNSSPYIVTIAEEAVRIIVEWLPKVVNNLSDLNGRAWLLYASMLAGIAIDNSRAHLIHAIENVISGLNTDLAHGAGLAMLGPAAIPYLYVNEYENLYRLLRHLEPSIQPTPSDNIKAGEAVKRFQQLVGFNERLSSYGFTINDVDRIIDTIEKALSYALRLAPIDISKEIIRDIYLKAL</sequence>
<dbReference type="PANTHER" id="PTHR11496">
    <property type="entry name" value="ALCOHOL DEHYDROGENASE"/>
    <property type="match status" value="1"/>
</dbReference>
<comment type="similarity">
    <text evidence="1">Belongs to the iron-containing alcohol dehydrogenase family.</text>
</comment>
<keyword evidence="3" id="KW-0520">NAD</keyword>
<evidence type="ECO:0000256" key="3">
    <source>
        <dbReference type="ARBA" id="ARBA00023027"/>
    </source>
</evidence>
<evidence type="ECO:0000256" key="1">
    <source>
        <dbReference type="ARBA" id="ARBA00007358"/>
    </source>
</evidence>
<feature type="domain" description="Alcohol dehydrogenase iron-type/glycerol dehydrogenase GldA" evidence="4">
    <location>
        <begin position="17"/>
        <end position="180"/>
    </location>
</feature>
<comment type="caution">
    <text evidence="6">The sequence shown here is derived from an EMBL/GenBank/DDBJ whole genome shotgun (WGS) entry which is preliminary data.</text>
</comment>
<dbReference type="Gene3D" id="1.20.1090.10">
    <property type="entry name" value="Dehydroquinate synthase-like - alpha domain"/>
    <property type="match status" value="1"/>
</dbReference>
<name>A0A7J3QF71_9CREN</name>
<evidence type="ECO:0000313" key="6">
    <source>
        <dbReference type="EMBL" id="HGV66774.1"/>
    </source>
</evidence>
<dbReference type="PANTHER" id="PTHR11496:SF102">
    <property type="entry name" value="ALCOHOL DEHYDROGENASE 4"/>
    <property type="match status" value="1"/>
</dbReference>
<protein>
    <submittedName>
        <fullName evidence="6">Iron-containing alcohol dehydrogenase</fullName>
    </submittedName>
</protein>
<evidence type="ECO:0000256" key="2">
    <source>
        <dbReference type="ARBA" id="ARBA00023002"/>
    </source>
</evidence>
<dbReference type="GO" id="GO:0004022">
    <property type="term" value="F:alcohol dehydrogenase (NAD+) activity"/>
    <property type="evidence" value="ECO:0007669"/>
    <property type="project" value="TreeGrafter"/>
</dbReference>
<reference evidence="6" key="1">
    <citation type="journal article" date="2020" name="mSystems">
        <title>Genome- and Community-Level Interaction Insights into Carbon Utilization and Element Cycling Functions of Hydrothermarchaeota in Hydrothermal Sediment.</title>
        <authorList>
            <person name="Zhou Z."/>
            <person name="Liu Y."/>
            <person name="Xu W."/>
            <person name="Pan J."/>
            <person name="Luo Z.H."/>
            <person name="Li M."/>
        </authorList>
    </citation>
    <scope>NUCLEOTIDE SEQUENCE [LARGE SCALE GENOMIC DNA]</scope>
    <source>
        <strain evidence="6">SpSt-721</strain>
    </source>
</reference>
<dbReference type="EMBL" id="DTET01000150">
    <property type="protein sequence ID" value="HGV66774.1"/>
    <property type="molecule type" value="Genomic_DNA"/>
</dbReference>
<keyword evidence="2" id="KW-0560">Oxidoreductase</keyword>